<dbReference type="PANTHER" id="PTHR38465:SF2">
    <property type="entry name" value="HTH-TYPE TRANSCRIPTIONAL REGULATOR MMPR5"/>
    <property type="match status" value="1"/>
</dbReference>
<dbReference type="InterPro" id="IPR036390">
    <property type="entry name" value="WH_DNA-bd_sf"/>
</dbReference>
<accession>A0A0P6XH26</accession>
<sequence length="170" mass="18985">MVSDEADSGSDSPPLLSGDSEALSQFIENMGLYFEDYGIPRIGGRILGLLLVARRPVSPEEMSEVLQVSRSSISTNLRSLLMAGLVERVSLPGERSDYYVISEEAWERSLEMRLEGIQALREIAEEGLQGLDAGHPARQRLEEMLSWTAMVEDAYRKLLEAWQSRKEVPA</sequence>
<dbReference type="InterPro" id="IPR036388">
    <property type="entry name" value="WH-like_DNA-bd_sf"/>
</dbReference>
<dbReference type="Gene3D" id="1.10.10.10">
    <property type="entry name" value="Winged helix-like DNA-binding domain superfamily/Winged helix DNA-binding domain"/>
    <property type="match status" value="1"/>
</dbReference>
<evidence type="ECO:0000256" key="2">
    <source>
        <dbReference type="ARBA" id="ARBA00023125"/>
    </source>
</evidence>
<keyword evidence="1 4" id="KW-0805">Transcription regulation</keyword>
<reference evidence="6 7" key="1">
    <citation type="submission" date="2015-07" db="EMBL/GenBank/DDBJ databases">
        <title>Whole genome sequence of Thermanaerothrix daxensis DSM 23592.</title>
        <authorList>
            <person name="Hemp J."/>
            <person name="Ward L.M."/>
            <person name="Pace L.A."/>
            <person name="Fischer W.W."/>
        </authorList>
    </citation>
    <scope>NUCLEOTIDE SEQUENCE [LARGE SCALE GENOMIC DNA]</scope>
    <source>
        <strain evidence="6 7">GNS-1</strain>
    </source>
</reference>
<name>A0A0P6XH26_9CHLR</name>
<keyword evidence="2 4" id="KW-0238">DNA-binding</keyword>
<dbReference type="InterPro" id="IPR052362">
    <property type="entry name" value="HTH-GbsR_regulator"/>
</dbReference>
<dbReference type="PATRIC" id="fig|869279.4.peg.1704"/>
<protein>
    <recommendedName>
        <fullName evidence="4">HTH-type transcriptional regulator</fullName>
    </recommendedName>
</protein>
<keyword evidence="7" id="KW-1185">Reference proteome</keyword>
<evidence type="ECO:0000256" key="4">
    <source>
        <dbReference type="PIRNR" id="PIRNR006707"/>
    </source>
</evidence>
<dbReference type="EMBL" id="LGKO01000005">
    <property type="protein sequence ID" value="KPL82537.1"/>
    <property type="molecule type" value="Genomic_DNA"/>
</dbReference>
<gene>
    <name evidence="6" type="ORF">SE15_10430</name>
</gene>
<evidence type="ECO:0000259" key="5">
    <source>
        <dbReference type="Pfam" id="PF12802"/>
    </source>
</evidence>
<comment type="caution">
    <text evidence="6">The sequence shown here is derived from an EMBL/GenBank/DDBJ whole genome shotgun (WGS) entry which is preliminary data.</text>
</comment>
<evidence type="ECO:0000313" key="7">
    <source>
        <dbReference type="Proteomes" id="UP000050544"/>
    </source>
</evidence>
<dbReference type="InterPro" id="IPR000835">
    <property type="entry name" value="HTH_MarR-typ"/>
</dbReference>
<dbReference type="PIRSF" id="PIRSF006707">
    <property type="entry name" value="MJ1563"/>
    <property type="match status" value="1"/>
</dbReference>
<dbReference type="InterPro" id="IPR011991">
    <property type="entry name" value="ArsR-like_HTH"/>
</dbReference>
<keyword evidence="3 4" id="KW-0804">Transcription</keyword>
<evidence type="ECO:0000313" key="6">
    <source>
        <dbReference type="EMBL" id="KPL82537.1"/>
    </source>
</evidence>
<dbReference type="OrthoDB" id="2611006at2"/>
<dbReference type="Gene3D" id="1.10.287.160">
    <property type="entry name" value="HR1 repeat"/>
    <property type="match status" value="1"/>
</dbReference>
<dbReference type="AlphaFoldDB" id="A0A0P6XH26"/>
<proteinExistence type="inferred from homology"/>
<dbReference type="CDD" id="cd00090">
    <property type="entry name" value="HTH_ARSR"/>
    <property type="match status" value="1"/>
</dbReference>
<dbReference type="STRING" id="869279.SE15_10430"/>
<comment type="similarity">
    <text evidence="4">Belongs to the GbsR family.</text>
</comment>
<organism evidence="6 7">
    <name type="scientific">Thermanaerothrix daxensis</name>
    <dbReference type="NCBI Taxonomy" id="869279"/>
    <lineage>
        <taxon>Bacteria</taxon>
        <taxon>Bacillati</taxon>
        <taxon>Chloroflexota</taxon>
        <taxon>Anaerolineae</taxon>
        <taxon>Anaerolineales</taxon>
        <taxon>Anaerolineaceae</taxon>
        <taxon>Thermanaerothrix</taxon>
    </lineage>
</organism>
<dbReference type="GO" id="GO:0003700">
    <property type="term" value="F:DNA-binding transcription factor activity"/>
    <property type="evidence" value="ECO:0007669"/>
    <property type="project" value="InterPro"/>
</dbReference>
<feature type="domain" description="HTH marR-type" evidence="5">
    <location>
        <begin position="38"/>
        <end position="93"/>
    </location>
</feature>
<evidence type="ECO:0000256" key="3">
    <source>
        <dbReference type="ARBA" id="ARBA00023163"/>
    </source>
</evidence>
<dbReference type="Pfam" id="PF12802">
    <property type="entry name" value="MarR_2"/>
    <property type="match status" value="1"/>
</dbReference>
<dbReference type="PANTHER" id="PTHR38465">
    <property type="entry name" value="HTH-TYPE TRANSCRIPTIONAL REGULATOR MJ1563-RELATED"/>
    <property type="match status" value="1"/>
</dbReference>
<dbReference type="SUPFAM" id="SSF46785">
    <property type="entry name" value="Winged helix' DNA-binding domain"/>
    <property type="match status" value="1"/>
</dbReference>
<dbReference type="InterPro" id="IPR026282">
    <property type="entry name" value="MJ1563"/>
</dbReference>
<dbReference type="GO" id="GO:0003677">
    <property type="term" value="F:DNA binding"/>
    <property type="evidence" value="ECO:0007669"/>
    <property type="project" value="UniProtKB-UniRule"/>
</dbReference>
<evidence type="ECO:0000256" key="1">
    <source>
        <dbReference type="ARBA" id="ARBA00023015"/>
    </source>
</evidence>
<dbReference type="Proteomes" id="UP000050544">
    <property type="component" value="Unassembled WGS sequence"/>
</dbReference>
<dbReference type="RefSeq" id="WP_054522046.1">
    <property type="nucleotide sequence ID" value="NZ_LGKO01000005.1"/>
</dbReference>